<dbReference type="Gene3D" id="3.40.50.150">
    <property type="entry name" value="Vaccinia Virus protein VP39"/>
    <property type="match status" value="1"/>
</dbReference>
<dbReference type="AlphaFoldDB" id="A0A6J4TIY0"/>
<keyword evidence="5 7" id="KW-0949">S-adenosyl-L-methionine</keyword>
<feature type="compositionally biased region" description="Basic and acidic residues" evidence="9">
    <location>
        <begin position="1"/>
        <end position="12"/>
    </location>
</feature>
<evidence type="ECO:0000256" key="1">
    <source>
        <dbReference type="ARBA" id="ARBA00022490"/>
    </source>
</evidence>
<dbReference type="Gene3D" id="1.10.8.100">
    <property type="entry name" value="Ribosomal RNA adenine dimethylase-like, domain 2"/>
    <property type="match status" value="1"/>
</dbReference>
<evidence type="ECO:0000259" key="10">
    <source>
        <dbReference type="SMART" id="SM00650"/>
    </source>
</evidence>
<dbReference type="SUPFAM" id="SSF53335">
    <property type="entry name" value="S-adenosyl-L-methionine-dependent methyltransferases"/>
    <property type="match status" value="1"/>
</dbReference>
<evidence type="ECO:0000256" key="7">
    <source>
        <dbReference type="HAMAP-Rule" id="MF_00607"/>
    </source>
</evidence>
<comment type="function">
    <text evidence="7">Specifically dimethylates two adjacent adenosines (A1518 and A1519) in the loop of a conserved hairpin near the 3'-end of 16S rRNA in the 30S particle. May play a critical role in biogenesis of 30S subunits.</text>
</comment>
<dbReference type="NCBIfam" id="TIGR00755">
    <property type="entry name" value="ksgA"/>
    <property type="match status" value="1"/>
</dbReference>
<comment type="catalytic activity">
    <reaction evidence="7">
        <text>adenosine(1518)/adenosine(1519) in 16S rRNA + 4 S-adenosyl-L-methionine = N(6)-dimethyladenosine(1518)/N(6)-dimethyladenosine(1519) in 16S rRNA + 4 S-adenosyl-L-homocysteine + 4 H(+)</text>
        <dbReference type="Rhea" id="RHEA:19609"/>
        <dbReference type="Rhea" id="RHEA-COMP:10232"/>
        <dbReference type="Rhea" id="RHEA-COMP:10233"/>
        <dbReference type="ChEBI" id="CHEBI:15378"/>
        <dbReference type="ChEBI" id="CHEBI:57856"/>
        <dbReference type="ChEBI" id="CHEBI:59789"/>
        <dbReference type="ChEBI" id="CHEBI:74411"/>
        <dbReference type="ChEBI" id="CHEBI:74493"/>
        <dbReference type="EC" id="2.1.1.182"/>
    </reaction>
</comment>
<feature type="binding site" evidence="7 8">
    <location>
        <position position="53"/>
    </location>
    <ligand>
        <name>S-adenosyl-L-methionine</name>
        <dbReference type="ChEBI" id="CHEBI:59789"/>
    </ligand>
</feature>
<comment type="subcellular location">
    <subcellularLocation>
        <location evidence="7">Cytoplasm</location>
    </subcellularLocation>
</comment>
<dbReference type="GO" id="GO:0052908">
    <property type="term" value="F:16S rRNA (adenine(1518)-N(6)/adenine(1519)-N(6))-dimethyltransferase activity"/>
    <property type="evidence" value="ECO:0007669"/>
    <property type="project" value="UniProtKB-EC"/>
</dbReference>
<dbReference type="EC" id="2.1.1.182" evidence="7"/>
<evidence type="ECO:0000256" key="9">
    <source>
        <dbReference type="SAM" id="MobiDB-lite"/>
    </source>
</evidence>
<dbReference type="PANTHER" id="PTHR11727">
    <property type="entry name" value="DIMETHYLADENOSINE TRANSFERASE"/>
    <property type="match status" value="1"/>
</dbReference>
<dbReference type="InterPro" id="IPR020598">
    <property type="entry name" value="rRNA_Ade_methylase_Trfase_N"/>
</dbReference>
<dbReference type="EMBL" id="CADCVU010000227">
    <property type="protein sequence ID" value="CAA9523296.1"/>
    <property type="molecule type" value="Genomic_DNA"/>
</dbReference>
<evidence type="ECO:0000256" key="5">
    <source>
        <dbReference type="ARBA" id="ARBA00022691"/>
    </source>
</evidence>
<gene>
    <name evidence="7" type="primary">rsmA</name>
    <name evidence="7" type="synonym">ksgA</name>
    <name evidence="11" type="ORF">AVDCRST_MAG45-2642</name>
</gene>
<accession>A0A6J4TIY0</accession>
<evidence type="ECO:0000256" key="6">
    <source>
        <dbReference type="ARBA" id="ARBA00022884"/>
    </source>
</evidence>
<reference evidence="11" key="1">
    <citation type="submission" date="2020-02" db="EMBL/GenBank/DDBJ databases">
        <authorList>
            <person name="Meier V. D."/>
        </authorList>
    </citation>
    <scope>NUCLEOTIDE SEQUENCE</scope>
    <source>
        <strain evidence="11">AVDCRST_MAG45</strain>
    </source>
</reference>
<dbReference type="HAMAP" id="MF_00607">
    <property type="entry name" value="16SrRNA_methyltr_A"/>
    <property type="match status" value="1"/>
</dbReference>
<feature type="binding site" evidence="7 8">
    <location>
        <position position="145"/>
    </location>
    <ligand>
        <name>S-adenosyl-L-methionine</name>
        <dbReference type="ChEBI" id="CHEBI:59789"/>
    </ligand>
</feature>
<organism evidence="11">
    <name type="scientific">uncultured Solirubrobacterales bacterium</name>
    <dbReference type="NCBI Taxonomy" id="768556"/>
    <lineage>
        <taxon>Bacteria</taxon>
        <taxon>Bacillati</taxon>
        <taxon>Actinomycetota</taxon>
        <taxon>Thermoleophilia</taxon>
        <taxon>Solirubrobacterales</taxon>
        <taxon>environmental samples</taxon>
    </lineage>
</organism>
<evidence type="ECO:0000313" key="11">
    <source>
        <dbReference type="EMBL" id="CAA9523296.1"/>
    </source>
</evidence>
<keyword evidence="4 7" id="KW-0808">Transferase</keyword>
<keyword evidence="3 7" id="KW-0489">Methyltransferase</keyword>
<comment type="similarity">
    <text evidence="7">Belongs to the class I-like SAM-binding methyltransferase superfamily. rRNA adenine N(6)-methyltransferase family. RsmA subfamily.</text>
</comment>
<feature type="binding site" evidence="7 8">
    <location>
        <position position="101"/>
    </location>
    <ligand>
        <name>S-adenosyl-L-methionine</name>
        <dbReference type="ChEBI" id="CHEBI:59789"/>
    </ligand>
</feature>
<feature type="binding site" evidence="7 8">
    <location>
        <position position="55"/>
    </location>
    <ligand>
        <name>S-adenosyl-L-methionine</name>
        <dbReference type="ChEBI" id="CHEBI:59789"/>
    </ligand>
</feature>
<dbReference type="InterPro" id="IPR001737">
    <property type="entry name" value="KsgA/Erm"/>
</dbReference>
<dbReference type="GO" id="GO:0005829">
    <property type="term" value="C:cytosol"/>
    <property type="evidence" value="ECO:0007669"/>
    <property type="project" value="TreeGrafter"/>
</dbReference>
<feature type="binding site" evidence="7 8">
    <location>
        <position position="80"/>
    </location>
    <ligand>
        <name>S-adenosyl-L-methionine</name>
        <dbReference type="ChEBI" id="CHEBI:59789"/>
    </ligand>
</feature>
<dbReference type="InterPro" id="IPR011530">
    <property type="entry name" value="rRNA_adenine_dimethylase"/>
</dbReference>
<dbReference type="InterPro" id="IPR023165">
    <property type="entry name" value="rRNA_Ade_diMease-like_C"/>
</dbReference>
<evidence type="ECO:0000256" key="8">
    <source>
        <dbReference type="PROSITE-ProRule" id="PRU01026"/>
    </source>
</evidence>
<sequence length="326" mass="34459">MVRASAPREPRSGRPRRSAAASGPDSDDPSLRDATRTRLHALGLRPSRELGQNFLVDGRFLDVVEEAAELSSADVVLEVGGGLGVLSERLASRVAHLHVVEVDRLLAAALEDSLAPFGNTSHHHADAVSLDFGVLRPSPGKLVANLPYGVATTVLLKALEELADVELLAAMVQREVAERLAAAPGSRTYGATSVLAQLSCGVHLHRRVPRSAFLPVPNVDSAVVVLRRRRATPAPEVRTLIRAAFAHRRKTLAGSLALSEAFEPAVRERAREALVSLAYPADARAERLSPPDFVALAALLEAEGGETGAGVEGSARTAVTVGRGVR</sequence>
<dbReference type="PROSITE" id="PS01131">
    <property type="entry name" value="RRNA_A_DIMETH"/>
    <property type="match status" value="1"/>
</dbReference>
<dbReference type="Pfam" id="PF00398">
    <property type="entry name" value="RrnaAD"/>
    <property type="match status" value="1"/>
</dbReference>
<feature type="binding site" evidence="7 8">
    <location>
        <position position="126"/>
    </location>
    <ligand>
        <name>S-adenosyl-L-methionine</name>
        <dbReference type="ChEBI" id="CHEBI:59789"/>
    </ligand>
</feature>
<feature type="domain" description="Ribosomal RNA adenine methylase transferase N-terminal" evidence="10">
    <location>
        <begin position="60"/>
        <end position="230"/>
    </location>
</feature>
<keyword evidence="6 7" id="KW-0694">RNA-binding</keyword>
<protein>
    <recommendedName>
        <fullName evidence="7">Ribosomal RNA small subunit methyltransferase A</fullName>
        <ecNumber evidence="7">2.1.1.182</ecNumber>
    </recommendedName>
    <alternativeName>
        <fullName evidence="7">16S rRNA (adenine(1518)-N(6)/adenine(1519)-N(6))-dimethyltransferase</fullName>
    </alternativeName>
    <alternativeName>
        <fullName evidence="7">16S rRNA dimethyladenosine transferase</fullName>
    </alternativeName>
    <alternativeName>
        <fullName evidence="7">16S rRNA dimethylase</fullName>
    </alternativeName>
    <alternativeName>
        <fullName evidence="7">S-adenosylmethionine-6-N', N'-adenosyl(rRNA) dimethyltransferase</fullName>
    </alternativeName>
</protein>
<proteinExistence type="inferred from homology"/>
<name>A0A6J4TIY0_9ACTN</name>
<dbReference type="InterPro" id="IPR029063">
    <property type="entry name" value="SAM-dependent_MTases_sf"/>
</dbReference>
<keyword evidence="2 7" id="KW-0698">rRNA processing</keyword>
<dbReference type="SMART" id="SM00650">
    <property type="entry name" value="rADc"/>
    <property type="match status" value="1"/>
</dbReference>
<keyword evidence="1 7" id="KW-0963">Cytoplasm</keyword>
<dbReference type="PANTHER" id="PTHR11727:SF7">
    <property type="entry name" value="DIMETHYLADENOSINE TRANSFERASE-RELATED"/>
    <property type="match status" value="1"/>
</dbReference>
<dbReference type="GO" id="GO:0003723">
    <property type="term" value="F:RNA binding"/>
    <property type="evidence" value="ECO:0007669"/>
    <property type="project" value="UniProtKB-UniRule"/>
</dbReference>
<evidence type="ECO:0000256" key="3">
    <source>
        <dbReference type="ARBA" id="ARBA00022603"/>
    </source>
</evidence>
<evidence type="ECO:0000256" key="2">
    <source>
        <dbReference type="ARBA" id="ARBA00022552"/>
    </source>
</evidence>
<dbReference type="InterPro" id="IPR020596">
    <property type="entry name" value="rRNA_Ade_Mease_Trfase_CS"/>
</dbReference>
<feature type="region of interest" description="Disordered" evidence="9">
    <location>
        <begin position="1"/>
        <end position="33"/>
    </location>
</feature>
<dbReference type="PROSITE" id="PS51689">
    <property type="entry name" value="SAM_RNA_A_N6_MT"/>
    <property type="match status" value="1"/>
</dbReference>
<evidence type="ECO:0000256" key="4">
    <source>
        <dbReference type="ARBA" id="ARBA00022679"/>
    </source>
</evidence>